<evidence type="ECO:0000256" key="1">
    <source>
        <dbReference type="ARBA" id="ARBA00004173"/>
    </source>
</evidence>
<sequence length="636" mass="71015">MPRWSESVSNAERTPIGWLNRPKSGYVAAEINLISTDNACLQPSGFGPPLYEGDEPNLELLISATSGIVLLGTPHRGSSSAGLAHIVAGIAAAFDRAHRSPILNTLSNESQLLEDTVRNFTMQAHRLRLKIHCFYEERETDIAQLARPLLGKLLPTITKTTLVEKDSACLQGYDGTALTLDHFHLNKFSDPADANYILVRRVLEGMTLAASDRRQVDCVRRSWVSSNPVQRPAVIPFKAFTIKGIPTERMVYYRIQGFGALCTLHQASDTIRALFSVEEQHSFELCSNLVPTSEDGNASQTVLMRTDHPPAFLECLEDDLSANSCIETSRGRLCFDRHFKGFTQLYANPQDETITADIIVIPDLNEHAYSSWRPEGCANGIWIQDFFHKDLPRCRLLTYGYIPNFAMEGIQSVSKCCDELLERLYCVRQTPEETHRPLVLIGHGFGCLLAAELLLKAANCPEPGTMIGSLADSITRMIFFAVPRRADIVDAIQDMLEDESVCPSLHIVEMVNRVLNTLSDKLCDFAAYFEDREALQFEPLSLKQTLQETLTSWSRLNELFDLEQPLITTPVILERKVPGNRSTVSRLGTVSSPTYKSILGFLQPYEKKLASLRNLEWFEAARVHPTGVTNPFGHSG</sequence>
<accession>A0AAD9HHX5</accession>
<keyword evidence="5" id="KW-0496">Mitochondrion</keyword>
<dbReference type="EMBL" id="MU842875">
    <property type="protein sequence ID" value="KAK2028622.1"/>
    <property type="molecule type" value="Genomic_DNA"/>
</dbReference>
<keyword evidence="6" id="KW-0472">Membrane</keyword>
<evidence type="ECO:0000313" key="8">
    <source>
        <dbReference type="Proteomes" id="UP001232148"/>
    </source>
</evidence>
<evidence type="ECO:0000256" key="2">
    <source>
        <dbReference type="ARBA" id="ARBA00004240"/>
    </source>
</evidence>
<dbReference type="PANTHER" id="PTHR48182:SF2">
    <property type="entry name" value="PROTEIN SERAC1"/>
    <property type="match status" value="1"/>
</dbReference>
<dbReference type="SUPFAM" id="SSF53474">
    <property type="entry name" value="alpha/beta-Hydrolases"/>
    <property type="match status" value="1"/>
</dbReference>
<evidence type="ECO:0000256" key="4">
    <source>
        <dbReference type="ARBA" id="ARBA00022824"/>
    </source>
</evidence>
<evidence type="ECO:0000256" key="5">
    <source>
        <dbReference type="ARBA" id="ARBA00023128"/>
    </source>
</evidence>
<protein>
    <submittedName>
        <fullName evidence="7">Uncharacterized protein</fullName>
    </submittedName>
</protein>
<evidence type="ECO:0000256" key="3">
    <source>
        <dbReference type="ARBA" id="ARBA00004370"/>
    </source>
</evidence>
<name>A0AAD9HHX5_9PEZI</name>
<dbReference type="InterPro" id="IPR052374">
    <property type="entry name" value="SERAC1"/>
</dbReference>
<proteinExistence type="predicted"/>
<dbReference type="AlphaFoldDB" id="A0AAD9HHX5"/>
<dbReference type="PANTHER" id="PTHR48182">
    <property type="entry name" value="PROTEIN SERAC1"/>
    <property type="match status" value="1"/>
</dbReference>
<keyword evidence="8" id="KW-1185">Reference proteome</keyword>
<reference evidence="7" key="1">
    <citation type="submission" date="2021-06" db="EMBL/GenBank/DDBJ databases">
        <title>Comparative genomics, transcriptomics and evolutionary studies reveal genomic signatures of adaptation to plant cell wall in hemibiotrophic fungi.</title>
        <authorList>
            <consortium name="DOE Joint Genome Institute"/>
            <person name="Baroncelli R."/>
            <person name="Diaz J.F."/>
            <person name="Benocci T."/>
            <person name="Peng M."/>
            <person name="Battaglia E."/>
            <person name="Haridas S."/>
            <person name="Andreopoulos W."/>
            <person name="Labutti K."/>
            <person name="Pangilinan J."/>
            <person name="Floch G.L."/>
            <person name="Makela M.R."/>
            <person name="Henrissat B."/>
            <person name="Grigoriev I.V."/>
            <person name="Crouch J.A."/>
            <person name="De Vries R.P."/>
            <person name="Sukno S.A."/>
            <person name="Thon M.R."/>
        </authorList>
    </citation>
    <scope>NUCLEOTIDE SEQUENCE</scope>
    <source>
        <strain evidence="7">MAFF235873</strain>
    </source>
</reference>
<dbReference type="GO" id="GO:0005739">
    <property type="term" value="C:mitochondrion"/>
    <property type="evidence" value="ECO:0007669"/>
    <property type="project" value="UniProtKB-SubCell"/>
</dbReference>
<dbReference type="GO" id="GO:0005783">
    <property type="term" value="C:endoplasmic reticulum"/>
    <property type="evidence" value="ECO:0007669"/>
    <property type="project" value="UniProtKB-SubCell"/>
</dbReference>
<dbReference type="InterPro" id="IPR029058">
    <property type="entry name" value="AB_hydrolase_fold"/>
</dbReference>
<comment type="caution">
    <text evidence="7">The sequence shown here is derived from an EMBL/GenBank/DDBJ whole genome shotgun (WGS) entry which is preliminary data.</text>
</comment>
<organism evidence="7 8">
    <name type="scientific">Colletotrichum zoysiae</name>
    <dbReference type="NCBI Taxonomy" id="1216348"/>
    <lineage>
        <taxon>Eukaryota</taxon>
        <taxon>Fungi</taxon>
        <taxon>Dikarya</taxon>
        <taxon>Ascomycota</taxon>
        <taxon>Pezizomycotina</taxon>
        <taxon>Sordariomycetes</taxon>
        <taxon>Hypocreomycetidae</taxon>
        <taxon>Glomerellales</taxon>
        <taxon>Glomerellaceae</taxon>
        <taxon>Colletotrichum</taxon>
        <taxon>Colletotrichum graminicola species complex</taxon>
    </lineage>
</organism>
<gene>
    <name evidence="7" type="ORF">LX32DRAFT_673379</name>
</gene>
<evidence type="ECO:0000256" key="6">
    <source>
        <dbReference type="ARBA" id="ARBA00023136"/>
    </source>
</evidence>
<dbReference type="Proteomes" id="UP001232148">
    <property type="component" value="Unassembled WGS sequence"/>
</dbReference>
<dbReference type="GO" id="GO:0016020">
    <property type="term" value="C:membrane"/>
    <property type="evidence" value="ECO:0007669"/>
    <property type="project" value="UniProtKB-SubCell"/>
</dbReference>
<keyword evidence="4" id="KW-0256">Endoplasmic reticulum</keyword>
<comment type="subcellular location">
    <subcellularLocation>
        <location evidence="2">Endoplasmic reticulum</location>
    </subcellularLocation>
    <subcellularLocation>
        <location evidence="3">Membrane</location>
    </subcellularLocation>
    <subcellularLocation>
        <location evidence="1">Mitochondrion</location>
    </subcellularLocation>
</comment>
<evidence type="ECO:0000313" key="7">
    <source>
        <dbReference type="EMBL" id="KAK2028622.1"/>
    </source>
</evidence>